<protein>
    <submittedName>
        <fullName evidence="9">Uncharacterized protein</fullName>
    </submittedName>
</protein>
<dbReference type="InterPro" id="IPR001315">
    <property type="entry name" value="CARD"/>
</dbReference>
<dbReference type="Pfam" id="PF02758">
    <property type="entry name" value="PYRIN"/>
    <property type="match status" value="2"/>
</dbReference>
<evidence type="ECO:0000256" key="1">
    <source>
        <dbReference type="ARBA" id="ARBA00004514"/>
    </source>
</evidence>
<evidence type="ECO:0000256" key="4">
    <source>
        <dbReference type="ARBA" id="ARBA00022859"/>
    </source>
</evidence>
<evidence type="ECO:0000256" key="3">
    <source>
        <dbReference type="ARBA" id="ARBA00022588"/>
    </source>
</evidence>
<dbReference type="PANTHER" id="PTHR46985">
    <property type="entry name" value="NACHT, LRR AND PYD DOMAINS-CONTAINING PROTEIN 1"/>
    <property type="match status" value="1"/>
</dbReference>
<proteinExistence type="predicted"/>
<dbReference type="GO" id="GO:0005829">
    <property type="term" value="C:cytosol"/>
    <property type="evidence" value="ECO:0007669"/>
    <property type="project" value="UniProtKB-SubCell"/>
</dbReference>
<dbReference type="PANTHER" id="PTHR46985:SF2">
    <property type="entry name" value="APOPTOSIS-ASSOCIATED SPECK-LIKE PROTEIN CONTAINING A CARD"/>
    <property type="match status" value="1"/>
</dbReference>
<dbReference type="EMBL" id="CM015717">
    <property type="protein sequence ID" value="KAF3690560.1"/>
    <property type="molecule type" value="Genomic_DNA"/>
</dbReference>
<feature type="domain" description="CARD" evidence="6">
    <location>
        <begin position="123"/>
        <end position="206"/>
    </location>
</feature>
<dbReference type="GO" id="GO:0042981">
    <property type="term" value="P:regulation of apoptotic process"/>
    <property type="evidence" value="ECO:0007669"/>
    <property type="project" value="InterPro"/>
</dbReference>
<dbReference type="SMART" id="SM01289">
    <property type="entry name" value="PYRIN"/>
    <property type="match status" value="2"/>
</dbReference>
<dbReference type="CDD" id="cd01671">
    <property type="entry name" value="CARD"/>
    <property type="match status" value="1"/>
</dbReference>
<reference evidence="9 10" key="1">
    <citation type="submission" date="2019-02" db="EMBL/GenBank/DDBJ databases">
        <title>Opniocepnalus argus genome.</title>
        <authorList>
            <person name="Zhou C."/>
            <person name="Xiao S."/>
        </authorList>
    </citation>
    <scope>NUCLEOTIDE SEQUENCE [LARGE SCALE GENOMIC DNA]</scope>
    <source>
        <strain evidence="9">OARG1902GOOAL</strain>
        <tissue evidence="9">Muscle</tissue>
    </source>
</reference>
<dbReference type="Pfam" id="PF00619">
    <property type="entry name" value="CARD"/>
    <property type="match status" value="1"/>
</dbReference>
<evidence type="ECO:0000259" key="7">
    <source>
        <dbReference type="PROSITE" id="PS50824"/>
    </source>
</evidence>
<accession>A0A6G1PJT6</accession>
<keyword evidence="3" id="KW-0399">Innate immunity</keyword>
<dbReference type="GO" id="GO:0045087">
    <property type="term" value="P:innate immune response"/>
    <property type="evidence" value="ECO:0007669"/>
    <property type="project" value="UniProtKB-KW"/>
</dbReference>
<dbReference type="AlphaFoldDB" id="A0A6G1PJT6"/>
<evidence type="ECO:0000313" key="9">
    <source>
        <dbReference type="EMBL" id="KAF3690560.1"/>
    </source>
</evidence>
<dbReference type="PROSITE" id="PS51830">
    <property type="entry name" value="FIIND"/>
    <property type="match status" value="1"/>
</dbReference>
<keyword evidence="4" id="KW-0391">Immunity</keyword>
<dbReference type="CDD" id="cd08321">
    <property type="entry name" value="Pyrin_ASC-like"/>
    <property type="match status" value="1"/>
</dbReference>
<evidence type="ECO:0000259" key="6">
    <source>
        <dbReference type="PROSITE" id="PS50209"/>
    </source>
</evidence>
<comment type="subcellular location">
    <subcellularLocation>
        <location evidence="1">Cytoplasm</location>
        <location evidence="1">Cytosol</location>
    </subcellularLocation>
</comment>
<keyword evidence="10" id="KW-1185">Reference proteome</keyword>
<keyword evidence="2" id="KW-0963">Cytoplasm</keyword>
<dbReference type="Pfam" id="PF13553">
    <property type="entry name" value="FIIND"/>
    <property type="match status" value="1"/>
</dbReference>
<dbReference type="InterPro" id="IPR051249">
    <property type="entry name" value="NLRP_Inflammasome"/>
</dbReference>
<dbReference type="InterPro" id="IPR011029">
    <property type="entry name" value="DEATH-like_dom_sf"/>
</dbReference>
<dbReference type="PROSITE" id="PS50824">
    <property type="entry name" value="DAPIN"/>
    <property type="match status" value="1"/>
</dbReference>
<dbReference type="Proteomes" id="UP000503349">
    <property type="component" value="Chromosome 6"/>
</dbReference>
<dbReference type="Pfam" id="PF23679">
    <property type="entry name" value="UPA-FIIND"/>
    <property type="match status" value="1"/>
</dbReference>
<dbReference type="InterPro" id="IPR025307">
    <property type="entry name" value="FIIND_dom"/>
</dbReference>
<gene>
    <name evidence="9" type="ORF">EXN66_Car006233</name>
</gene>
<feature type="domain" description="FIIND" evidence="8">
    <location>
        <begin position="295"/>
        <end position="578"/>
    </location>
</feature>
<dbReference type="GO" id="GO:0006954">
    <property type="term" value="P:inflammatory response"/>
    <property type="evidence" value="ECO:0007669"/>
    <property type="project" value="UniProtKB-KW"/>
</dbReference>
<feature type="domain" description="Pyrin" evidence="7">
    <location>
        <begin position="577"/>
        <end position="667"/>
    </location>
</feature>
<name>A0A6G1PJT6_CHAAH</name>
<dbReference type="InterPro" id="IPR004020">
    <property type="entry name" value="DAPIN"/>
</dbReference>
<evidence type="ECO:0000313" key="10">
    <source>
        <dbReference type="Proteomes" id="UP000503349"/>
    </source>
</evidence>
<evidence type="ECO:0000256" key="5">
    <source>
        <dbReference type="ARBA" id="ARBA00023198"/>
    </source>
</evidence>
<evidence type="ECO:0000256" key="2">
    <source>
        <dbReference type="ARBA" id="ARBA00022490"/>
    </source>
</evidence>
<sequence length="667" mass="75330">MGNMLKMIPDLSHSLTCDSDQELVQEDLLLQKLSELQKVELWRVHWGLSQHLQDNIPPIPPRWLWSADALSTAKIMLRCYHEEVALKVLNSVLRLIGQDNEVHHLSHTIKLVPIIPQKPDPGFVKIHRRRLISRMQDPDAILDSLEAHGILNNANREAISIYALCKDKTRALVDLILWKGVEAQQLFCHALSQSEPFLLQELEDISLRDKNPSETSVLTDMLEFLTSDELRCFQWLVKDHVTNESHTLSGGEQLQFSDKQAESIALKVLLRIVPVLSVYLPEEVVTSQSSSCIRADADVTPVEVKPEVHEDGNMFRLFCGQPSVSHCHLTGLALEGFGDVVYQTVPWDMDFLASKGLRPAGPLYKFRLLTGHFHRLHLPHCQLLPDSGQHFLSVAHITKDHMDLIPPVQVTNSHVIVDVSGFSCFGLLMPAESCEPINGLVLLFSQPSDSSLFVLLLPRNISITQVQKEWKRRIGAEYVEAIPDCELIPNQTYKLSGQPVTVIQPESSKFVNFEDYNNFLPSFQVQLADDASKVELHLKSEEAPLGLISWLFASTKSVVWSRVVNLRAAASTVYAEVCSAESRDESFHLLRMLECLKSEDFKTFQHHLSCQSDSIPVSRLEAADRTRTVELMVQQYPAEGATEVTIEILKKMKQNRLADHLTKRLNS</sequence>
<evidence type="ECO:0000259" key="8">
    <source>
        <dbReference type="PROSITE" id="PS51830"/>
    </source>
</evidence>
<dbReference type="PROSITE" id="PS50209">
    <property type="entry name" value="CARD"/>
    <property type="match status" value="1"/>
</dbReference>
<dbReference type="SUPFAM" id="SSF47986">
    <property type="entry name" value="DEATH domain"/>
    <property type="match status" value="3"/>
</dbReference>
<dbReference type="Gene3D" id="1.10.533.10">
    <property type="entry name" value="Death Domain, Fas"/>
    <property type="match status" value="3"/>
</dbReference>
<reference evidence="10" key="2">
    <citation type="submission" date="2019-02" db="EMBL/GenBank/DDBJ databases">
        <title>Opniocepnalus argus Var Kimnra genome.</title>
        <authorList>
            <person name="Zhou C."/>
            <person name="Xiao S."/>
        </authorList>
    </citation>
    <scope>NUCLEOTIDE SEQUENCE [LARGE SCALE GENOMIC DNA]</scope>
</reference>
<keyword evidence="5" id="KW-0395">Inflammatory response</keyword>
<organism evidence="9 10">
    <name type="scientific">Channa argus</name>
    <name type="common">Northern snakehead</name>
    <name type="synonym">Ophicephalus argus</name>
    <dbReference type="NCBI Taxonomy" id="215402"/>
    <lineage>
        <taxon>Eukaryota</taxon>
        <taxon>Metazoa</taxon>
        <taxon>Chordata</taxon>
        <taxon>Craniata</taxon>
        <taxon>Vertebrata</taxon>
        <taxon>Euteleostomi</taxon>
        <taxon>Actinopterygii</taxon>
        <taxon>Neopterygii</taxon>
        <taxon>Teleostei</taxon>
        <taxon>Neoteleostei</taxon>
        <taxon>Acanthomorphata</taxon>
        <taxon>Anabantaria</taxon>
        <taxon>Anabantiformes</taxon>
        <taxon>Channoidei</taxon>
        <taxon>Channidae</taxon>
        <taxon>Channa</taxon>
    </lineage>
</organism>